<comment type="caution">
    <text evidence="2">The sequence shown here is derived from an EMBL/GenBank/DDBJ whole genome shotgun (WGS) entry which is preliminary data.</text>
</comment>
<dbReference type="NCBIfam" id="TIGR03543">
    <property type="entry name" value="divI1A_rptt_fam"/>
    <property type="match status" value="1"/>
</dbReference>
<dbReference type="EMBL" id="VSLD01000003">
    <property type="protein sequence ID" value="TYC99064.1"/>
    <property type="molecule type" value="Genomic_DNA"/>
</dbReference>
<accession>A0A5D0XRG6</accession>
<keyword evidence="3" id="KW-1185">Reference proteome</keyword>
<dbReference type="Gene3D" id="6.10.250.660">
    <property type="match status" value="2"/>
</dbReference>
<evidence type="ECO:0000313" key="2">
    <source>
        <dbReference type="EMBL" id="TYC99064.1"/>
    </source>
</evidence>
<dbReference type="InterPro" id="IPR019932">
    <property type="entry name" value="CHP03543"/>
</dbReference>
<dbReference type="InterPro" id="IPR019933">
    <property type="entry name" value="DivIVA_domain"/>
</dbReference>
<dbReference type="NCBIfam" id="TIGR03544">
    <property type="entry name" value="DivI1A_domain"/>
    <property type="match status" value="2"/>
</dbReference>
<gene>
    <name evidence="2" type="ORF">FQ377_08730</name>
</gene>
<organism evidence="2 3">
    <name type="scientific">Arthrobacter echini</name>
    <dbReference type="NCBI Taxonomy" id="1529066"/>
    <lineage>
        <taxon>Bacteria</taxon>
        <taxon>Bacillati</taxon>
        <taxon>Actinomycetota</taxon>
        <taxon>Actinomycetes</taxon>
        <taxon>Micrococcales</taxon>
        <taxon>Micrococcaceae</taxon>
        <taxon>Arthrobacter</taxon>
    </lineage>
</organism>
<evidence type="ECO:0000313" key="3">
    <source>
        <dbReference type="Proteomes" id="UP000323410"/>
    </source>
</evidence>
<reference evidence="2 3" key="1">
    <citation type="submission" date="2019-08" db="EMBL/GenBank/DDBJ databases">
        <title>Genone of Arthrobacter echini P9.</title>
        <authorList>
            <person name="Bowman J.P."/>
        </authorList>
    </citation>
    <scope>NUCLEOTIDE SEQUENCE [LARGE SCALE GENOMIC DNA]</scope>
    <source>
        <strain evidence="2 3">P9</strain>
    </source>
</reference>
<dbReference type="RefSeq" id="WP_148600847.1">
    <property type="nucleotide sequence ID" value="NZ_VSLD01000003.1"/>
</dbReference>
<protein>
    <submittedName>
        <fullName evidence="2">DivIVA domain-containing protein</fullName>
    </submittedName>
</protein>
<evidence type="ECO:0000256" key="1">
    <source>
        <dbReference type="SAM" id="MobiDB-lite"/>
    </source>
</evidence>
<sequence length="204" mass="22365">MVTARPRGTAFARVDRAALGYAPRQVDRFLARVPVEDAAGQGEAGSTPGSTGGSTGGVLASNEVRTTVFDPAKGGYDPQAVDADLDRLEDELARDERDRVIAARGADAWLRELEETVAILHRRLRRGAGKRFRRPAKERTRSYHVGDVDRLCEDVLQYLDHDAPLGVDDVRHAVFREARGADGYEENQVDAFLDRVIGLLKAIA</sequence>
<dbReference type="OrthoDB" id="3480096at2"/>
<feature type="region of interest" description="Disordered" evidence="1">
    <location>
        <begin position="39"/>
        <end position="59"/>
    </location>
</feature>
<dbReference type="AlphaFoldDB" id="A0A5D0XRG6"/>
<dbReference type="Proteomes" id="UP000323410">
    <property type="component" value="Unassembled WGS sequence"/>
</dbReference>
<name>A0A5D0XRG6_9MICC</name>
<proteinExistence type="predicted"/>